<keyword evidence="4" id="KW-0418">Kinase</keyword>
<dbReference type="Proteomes" id="UP000274922">
    <property type="component" value="Unassembled WGS sequence"/>
</dbReference>
<dbReference type="Pfam" id="PF00069">
    <property type="entry name" value="Pkinase"/>
    <property type="match status" value="1"/>
</dbReference>
<feature type="binding site" evidence="6">
    <location>
        <position position="67"/>
    </location>
    <ligand>
        <name>ATP</name>
        <dbReference type="ChEBI" id="CHEBI:30616"/>
    </ligand>
</feature>
<evidence type="ECO:0000313" key="9">
    <source>
        <dbReference type="EMBL" id="RKP01277.1"/>
    </source>
</evidence>
<dbReference type="GO" id="GO:0005524">
    <property type="term" value="F:ATP binding"/>
    <property type="evidence" value="ECO:0007669"/>
    <property type="project" value="UniProtKB-UniRule"/>
</dbReference>
<evidence type="ECO:0000256" key="7">
    <source>
        <dbReference type="RuleBase" id="RU000304"/>
    </source>
</evidence>
<keyword evidence="3 6" id="KW-0547">Nucleotide-binding</keyword>
<dbReference type="CDD" id="cd06606">
    <property type="entry name" value="STKc_MAPKKK"/>
    <property type="match status" value="1"/>
</dbReference>
<sequence>MAPPKLATVTIAAAETAAVAAAENAAAPAKATPRIIRWERGNLIGKGAFGRVYHGLDLDSGEFMAVKQVTIPRMKTQEIQKRIDSLKREMALFAIMDHAHIVRYLGFESAADSFNVFLEYVSGGSVSSCLATYGLFEEPLTQWITWQILSGLSYLHERGIIHRDIKGANILIDKDGVAKISDFGISKQAEALVAYRRVTRMSMQGTLYWMAPEIARGEGYSANVDVWSAGCLVLEMLTGHHPWYGIKGNTIYLLGMGKTPPIPDSVGASSQAFIRTCLQSAASRPKARDLL</sequence>
<dbReference type="InterPro" id="IPR011009">
    <property type="entry name" value="Kinase-like_dom_sf"/>
</dbReference>
<dbReference type="FunFam" id="3.30.200.20:FF:000387">
    <property type="entry name" value="Serine/threonine-protein kinase STE11"/>
    <property type="match status" value="1"/>
</dbReference>
<feature type="domain" description="Protein kinase" evidence="8">
    <location>
        <begin position="38"/>
        <end position="291"/>
    </location>
</feature>
<gene>
    <name evidence="9" type="ORF">CXG81DRAFT_12205</name>
</gene>
<evidence type="ECO:0000256" key="6">
    <source>
        <dbReference type="PROSITE-ProRule" id="PRU10141"/>
    </source>
</evidence>
<keyword evidence="2" id="KW-0808">Transferase</keyword>
<accession>A0A4P9X7P6</accession>
<dbReference type="Gene3D" id="1.10.510.10">
    <property type="entry name" value="Transferase(Phosphotransferase) domain 1"/>
    <property type="match status" value="1"/>
</dbReference>
<dbReference type="OrthoDB" id="266718at2759"/>
<evidence type="ECO:0000313" key="10">
    <source>
        <dbReference type="Proteomes" id="UP000274922"/>
    </source>
</evidence>
<dbReference type="PANTHER" id="PTHR48016">
    <property type="entry name" value="MAP KINASE KINASE KINASE SSK2-RELATED-RELATED"/>
    <property type="match status" value="1"/>
</dbReference>
<dbReference type="InterPro" id="IPR008271">
    <property type="entry name" value="Ser/Thr_kinase_AS"/>
</dbReference>
<dbReference type="InterPro" id="IPR050538">
    <property type="entry name" value="MAP_kinase_kinase_kinase"/>
</dbReference>
<keyword evidence="10" id="KW-1185">Reference proteome</keyword>
<proteinExistence type="inferred from homology"/>
<dbReference type="SUPFAM" id="SSF56112">
    <property type="entry name" value="Protein kinase-like (PK-like)"/>
    <property type="match status" value="1"/>
</dbReference>
<dbReference type="GO" id="GO:0004709">
    <property type="term" value="F:MAP kinase kinase kinase activity"/>
    <property type="evidence" value="ECO:0007669"/>
    <property type="project" value="UniProtKB-ARBA"/>
</dbReference>
<dbReference type="STRING" id="1555241.A0A4P9X7P6"/>
<feature type="non-terminal residue" evidence="9">
    <location>
        <position position="291"/>
    </location>
</feature>
<dbReference type="InterPro" id="IPR000719">
    <property type="entry name" value="Prot_kinase_dom"/>
</dbReference>
<dbReference type="PROSITE" id="PS50011">
    <property type="entry name" value="PROTEIN_KINASE_DOM"/>
    <property type="match status" value="1"/>
</dbReference>
<keyword evidence="7" id="KW-0723">Serine/threonine-protein kinase</keyword>
<protein>
    <recommendedName>
        <fullName evidence="8">Protein kinase domain-containing protein</fullName>
    </recommendedName>
</protein>
<dbReference type="EMBL" id="ML014178">
    <property type="protein sequence ID" value="RKP01277.1"/>
    <property type="molecule type" value="Genomic_DNA"/>
</dbReference>
<dbReference type="PANTHER" id="PTHR48016:SF56">
    <property type="entry name" value="MAPKK KINASE"/>
    <property type="match status" value="1"/>
</dbReference>
<dbReference type="InterPro" id="IPR017441">
    <property type="entry name" value="Protein_kinase_ATP_BS"/>
</dbReference>
<organism evidence="9 10">
    <name type="scientific">Caulochytrium protostelioides</name>
    <dbReference type="NCBI Taxonomy" id="1555241"/>
    <lineage>
        <taxon>Eukaryota</taxon>
        <taxon>Fungi</taxon>
        <taxon>Fungi incertae sedis</taxon>
        <taxon>Chytridiomycota</taxon>
        <taxon>Chytridiomycota incertae sedis</taxon>
        <taxon>Chytridiomycetes</taxon>
        <taxon>Caulochytriales</taxon>
        <taxon>Caulochytriaceae</taxon>
        <taxon>Caulochytrium</taxon>
    </lineage>
</organism>
<dbReference type="SMART" id="SM00220">
    <property type="entry name" value="S_TKc"/>
    <property type="match status" value="1"/>
</dbReference>
<dbReference type="PROSITE" id="PS00108">
    <property type="entry name" value="PROTEIN_KINASE_ST"/>
    <property type="match status" value="1"/>
</dbReference>
<comment type="similarity">
    <text evidence="1">Belongs to the protein kinase superfamily. STE Ser/Thr protein kinase family. MAP kinase kinase kinase subfamily.</text>
</comment>
<evidence type="ECO:0000256" key="5">
    <source>
        <dbReference type="ARBA" id="ARBA00022840"/>
    </source>
</evidence>
<keyword evidence="5 6" id="KW-0067">ATP-binding</keyword>
<evidence type="ECO:0000256" key="4">
    <source>
        <dbReference type="ARBA" id="ARBA00022777"/>
    </source>
</evidence>
<dbReference type="PROSITE" id="PS00107">
    <property type="entry name" value="PROTEIN_KINASE_ATP"/>
    <property type="match status" value="1"/>
</dbReference>
<evidence type="ECO:0000256" key="3">
    <source>
        <dbReference type="ARBA" id="ARBA00022741"/>
    </source>
</evidence>
<evidence type="ECO:0000259" key="8">
    <source>
        <dbReference type="PROSITE" id="PS50011"/>
    </source>
</evidence>
<name>A0A4P9X7P6_9FUNG</name>
<dbReference type="AlphaFoldDB" id="A0A4P9X7P6"/>
<evidence type="ECO:0000256" key="2">
    <source>
        <dbReference type="ARBA" id="ARBA00022679"/>
    </source>
</evidence>
<evidence type="ECO:0000256" key="1">
    <source>
        <dbReference type="ARBA" id="ARBA00006529"/>
    </source>
</evidence>
<reference evidence="10" key="1">
    <citation type="journal article" date="2018" name="Nat. Microbiol.">
        <title>Leveraging single-cell genomics to expand the fungal tree of life.</title>
        <authorList>
            <person name="Ahrendt S.R."/>
            <person name="Quandt C.A."/>
            <person name="Ciobanu D."/>
            <person name="Clum A."/>
            <person name="Salamov A."/>
            <person name="Andreopoulos B."/>
            <person name="Cheng J.F."/>
            <person name="Woyke T."/>
            <person name="Pelin A."/>
            <person name="Henrissat B."/>
            <person name="Reynolds N.K."/>
            <person name="Benny G.L."/>
            <person name="Smith M.E."/>
            <person name="James T.Y."/>
            <person name="Grigoriev I.V."/>
        </authorList>
    </citation>
    <scope>NUCLEOTIDE SEQUENCE [LARGE SCALE GENOMIC DNA]</scope>
    <source>
        <strain evidence="10">ATCC 52028</strain>
    </source>
</reference>